<dbReference type="AlphaFoldDB" id="A0A5E7PWL3"/>
<dbReference type="Gene3D" id="3.40.190.10">
    <property type="entry name" value="Periplasmic binding protein-like II"/>
    <property type="match status" value="2"/>
</dbReference>
<organism evidence="1 2">
    <name type="scientific">Pseudomonas fluorescens</name>
    <dbReference type="NCBI Taxonomy" id="294"/>
    <lineage>
        <taxon>Bacteria</taxon>
        <taxon>Pseudomonadati</taxon>
        <taxon>Pseudomonadota</taxon>
        <taxon>Gammaproteobacteria</taxon>
        <taxon>Pseudomonadales</taxon>
        <taxon>Pseudomonadaceae</taxon>
        <taxon>Pseudomonas</taxon>
    </lineage>
</organism>
<gene>
    <name evidence="1" type="ORF">PS854_05543</name>
</gene>
<dbReference type="SUPFAM" id="SSF53850">
    <property type="entry name" value="Periplasmic binding protein-like II"/>
    <property type="match status" value="1"/>
</dbReference>
<sequence>MRLALGHLPPVNCDDSKVGARCINNAIIKRLQHFSGINIQTRLVPYARVVRMLKGNQADMALMLKNDAIPNDIIAVAKVFETKFSVYARVDEERLPFSQLKVGLLRGQDSSVSRHLAGARLFDLAEYRQGVKMITLGRLDAILLPDEVVIYLFGQPHFNNILSPRPLLQFNQEVWLYCHRDVCNAQRLKQLQKAISRIQSEIPTIKKVALEAYYN</sequence>
<accession>A0A5E7PWL3</accession>
<dbReference type="EMBL" id="CABVIF010000018">
    <property type="protein sequence ID" value="VVP54306.1"/>
    <property type="molecule type" value="Genomic_DNA"/>
</dbReference>
<evidence type="ECO:0000313" key="2">
    <source>
        <dbReference type="Proteomes" id="UP000327111"/>
    </source>
</evidence>
<evidence type="ECO:0000313" key="1">
    <source>
        <dbReference type="EMBL" id="VVP54306.1"/>
    </source>
</evidence>
<dbReference type="Proteomes" id="UP000327111">
    <property type="component" value="Unassembled WGS sequence"/>
</dbReference>
<evidence type="ECO:0008006" key="3">
    <source>
        <dbReference type="Google" id="ProtNLM"/>
    </source>
</evidence>
<proteinExistence type="predicted"/>
<reference evidence="1 2" key="1">
    <citation type="submission" date="2019-09" db="EMBL/GenBank/DDBJ databases">
        <authorList>
            <person name="Chandra G."/>
            <person name="Truman W A."/>
        </authorList>
    </citation>
    <scope>NUCLEOTIDE SEQUENCE [LARGE SCALE GENOMIC DNA]</scope>
    <source>
        <strain evidence="1">PS854</strain>
    </source>
</reference>
<name>A0A5E7PWL3_PSEFL</name>
<protein>
    <recommendedName>
        <fullName evidence="3">Solute-binding protein family 3/N-terminal domain-containing protein</fullName>
    </recommendedName>
</protein>